<organism evidence="1">
    <name type="scientific">Candidatus Heimdallarchaeum aukensis</name>
    <dbReference type="NCBI Taxonomy" id="2876573"/>
    <lineage>
        <taxon>Archaea</taxon>
        <taxon>Promethearchaeati</taxon>
        <taxon>Candidatus Heimdallarchaeota</taxon>
        <taxon>Candidatus Heimdallarchaeia (ex Rinke et al. 2021) (nom. nud.)</taxon>
        <taxon>Candidatus Heimdallarchaeales</taxon>
        <taxon>Candidatus Heimdallarchaeaceae</taxon>
        <taxon>Candidatus Heimdallarchaeum</taxon>
    </lineage>
</organism>
<name>A0A9Y1FKQ6_9ARCH</name>
<gene>
    <name evidence="1" type="ORF">K9W45_09470</name>
</gene>
<dbReference type="Pfam" id="PF04242">
    <property type="entry name" value="DUF424"/>
    <property type="match status" value="1"/>
</dbReference>
<sequence length="107" mass="12365">MDSTNYYIKIYSHQTERLVAICDEDIMELSLESRGVKIKPTKKFYGEQLVTEAEVLTALKECTSANVIGRRIIDLLIKHKFIHKEAILWIDHPDKSKKKIGHAILIK</sequence>
<evidence type="ECO:0000313" key="1">
    <source>
        <dbReference type="EMBL" id="UJG40064.1"/>
    </source>
</evidence>
<proteinExistence type="predicted"/>
<dbReference type="InterPro" id="IPR007355">
    <property type="entry name" value="DUF424"/>
</dbReference>
<dbReference type="Gene3D" id="3.30.1860.10">
    <property type="entry name" value="uncharacterized conserved protein from methanopyrus kandleri domain like"/>
    <property type="match status" value="1"/>
</dbReference>
<reference evidence="1" key="1">
    <citation type="journal article" date="2022" name="Nat. Microbiol.">
        <title>Unique mobile elements and scalable gene flow at the prokaryote-eukaryote boundary revealed by circularized Asgard archaea genomes.</title>
        <authorList>
            <person name="Wu F."/>
            <person name="Speth D.R."/>
            <person name="Philosof A."/>
            <person name="Cremiere A."/>
            <person name="Narayanan A."/>
            <person name="Barco R.A."/>
            <person name="Connon S.A."/>
            <person name="Amend J.P."/>
            <person name="Antoshechkin I.A."/>
            <person name="Orphan V.J."/>
        </authorList>
    </citation>
    <scope>NUCLEOTIDE SEQUENCE</scope>
    <source>
        <strain evidence="1">PM71</strain>
    </source>
</reference>
<dbReference type="Proteomes" id="UP001201020">
    <property type="component" value="Chromosome"/>
</dbReference>
<dbReference type="AlphaFoldDB" id="A0A9Y1FKQ6"/>
<dbReference type="EMBL" id="CP084166">
    <property type="protein sequence ID" value="UJG40064.1"/>
    <property type="molecule type" value="Genomic_DNA"/>
</dbReference>
<protein>
    <submittedName>
        <fullName evidence="1">DUF424 family protein</fullName>
    </submittedName>
</protein>
<accession>A0A9Y1FKQ6</accession>